<accession>M9R8V5</accession>
<dbReference type="HOGENOM" id="CLU_2771815_0_0_5"/>
<proteinExistence type="predicted"/>
<protein>
    <submittedName>
        <fullName evidence="1">Uncharacterized protein</fullName>
    </submittedName>
</protein>
<gene>
    <name evidence="1" type="ORF">OAN307_c26390</name>
</gene>
<sequence>MIANALRSLLTYVVLYHIVNSIHELAELVGHREKLHHLLLLGLSRMLKAIVADLLAPVPAALECAAVSI</sequence>
<name>M9R8V5_9RHOB</name>
<evidence type="ECO:0000313" key="1">
    <source>
        <dbReference type="EMBL" id="AGI68228.1"/>
    </source>
</evidence>
<dbReference type="AlphaFoldDB" id="M9R8V5"/>
<dbReference type="EMBL" id="CP003740">
    <property type="protein sequence ID" value="AGI68228.1"/>
    <property type="molecule type" value="Genomic_DNA"/>
</dbReference>
<dbReference type="Proteomes" id="UP000005307">
    <property type="component" value="Chromosome"/>
</dbReference>
<evidence type="ECO:0000313" key="2">
    <source>
        <dbReference type="Proteomes" id="UP000005307"/>
    </source>
</evidence>
<reference evidence="1 2" key="1">
    <citation type="journal article" date="2013" name="PLoS ONE">
        <title>Poles Apart: Arctic and Antarctic Octadecabacter strains Share High Genome Plasticity and a New Type of Xanthorhodopsin.</title>
        <authorList>
            <person name="Vollmers J."/>
            <person name="Voget S."/>
            <person name="Dietrich S."/>
            <person name="Gollnow K."/>
            <person name="Smits M."/>
            <person name="Meyer K."/>
            <person name="Brinkhoff T."/>
            <person name="Simon M."/>
            <person name="Daniel R."/>
        </authorList>
    </citation>
    <scope>NUCLEOTIDE SEQUENCE [LARGE SCALE GENOMIC DNA]</scope>
    <source>
        <strain evidence="1 2">307</strain>
    </source>
</reference>
<dbReference type="STRING" id="391626.OAN307_c26390"/>
<keyword evidence="2" id="KW-1185">Reference proteome</keyword>
<organism evidence="1 2">
    <name type="scientific">Octadecabacter antarcticus 307</name>
    <dbReference type="NCBI Taxonomy" id="391626"/>
    <lineage>
        <taxon>Bacteria</taxon>
        <taxon>Pseudomonadati</taxon>
        <taxon>Pseudomonadota</taxon>
        <taxon>Alphaproteobacteria</taxon>
        <taxon>Rhodobacterales</taxon>
        <taxon>Roseobacteraceae</taxon>
        <taxon>Octadecabacter</taxon>
    </lineage>
</organism>
<dbReference type="KEGG" id="oat:OAN307_c26390"/>